<dbReference type="GO" id="GO:0005634">
    <property type="term" value="C:nucleus"/>
    <property type="evidence" value="ECO:0007669"/>
    <property type="project" value="UniProtKB-SubCell"/>
</dbReference>
<dbReference type="AlphaFoldDB" id="A0AAD9LBI3"/>
<sequence length="393" mass="42376">MLSPVALDTKAQVAKKNFKRNTMSNLPPTLPVAIKKEKEESSLSSSMSIPGSNGSIPRKDSIGWGADDFLGMISHTPPAFSPGSLTMPMTKRGRSGSISSRLLSASDLEERGYIDRYQKGVLKDLIISGDEALQKALEKFDAGDPTTLEAMLDSGALNRKSSSIDLLDDLDLGFLNVGSLGDTPKDEFQSGARNQSLDEWDELGFDSSFADVSARDILDGEFYSSSLGASLPNSLPSMGLGITPPAGFSFAEDFLENQVKTEPGLKAEGKLDAAHKTSTGTASSSAAASSAASSLSTSRPIGIPGSAGTGATRPFGVVDKGKDGQKQNFVGAYSPDSRRKRIEKFLDKRQKRVWRKEVKYDVRKNFADSRLRVKGRFVKKEDEQLLRELLSFT</sequence>
<reference evidence="5" key="1">
    <citation type="submission" date="2023-08" db="EMBL/GenBank/DDBJ databases">
        <title>Reference Genome Resource for the Citrus Pathogen Phytophthora citrophthora.</title>
        <authorList>
            <person name="Moller H."/>
            <person name="Coetzee B."/>
            <person name="Rose L.J."/>
            <person name="Van Niekerk J.M."/>
        </authorList>
    </citation>
    <scope>NUCLEOTIDE SEQUENCE</scope>
    <source>
        <strain evidence="5">STE-U-9442</strain>
    </source>
</reference>
<protein>
    <submittedName>
        <fullName evidence="5">Transcription factor GHD7</fullName>
    </submittedName>
</protein>
<feature type="domain" description="CCT" evidence="4">
    <location>
        <begin position="338"/>
        <end position="380"/>
    </location>
</feature>
<evidence type="ECO:0000256" key="2">
    <source>
        <dbReference type="ARBA" id="ARBA00023242"/>
    </source>
</evidence>
<dbReference type="Proteomes" id="UP001259832">
    <property type="component" value="Unassembled WGS sequence"/>
</dbReference>
<comment type="caution">
    <text evidence="5">The sequence shown here is derived from an EMBL/GenBank/DDBJ whole genome shotgun (WGS) entry which is preliminary data.</text>
</comment>
<dbReference type="InterPro" id="IPR010402">
    <property type="entry name" value="CCT_domain"/>
</dbReference>
<accession>A0AAD9LBI3</accession>
<name>A0AAD9LBI3_9STRA</name>
<evidence type="ECO:0000256" key="1">
    <source>
        <dbReference type="ARBA" id="ARBA00004123"/>
    </source>
</evidence>
<feature type="region of interest" description="Disordered" evidence="3">
    <location>
        <begin position="20"/>
        <end position="56"/>
    </location>
</feature>
<keyword evidence="6" id="KW-1185">Reference proteome</keyword>
<evidence type="ECO:0000313" key="6">
    <source>
        <dbReference type="Proteomes" id="UP001259832"/>
    </source>
</evidence>
<dbReference type="EMBL" id="JASMQC010000047">
    <property type="protein sequence ID" value="KAK1929572.1"/>
    <property type="molecule type" value="Genomic_DNA"/>
</dbReference>
<gene>
    <name evidence="5" type="ORF">P3T76_014970</name>
</gene>
<feature type="compositionally biased region" description="Low complexity" evidence="3">
    <location>
        <begin position="276"/>
        <end position="298"/>
    </location>
</feature>
<organism evidence="5 6">
    <name type="scientific">Phytophthora citrophthora</name>
    <dbReference type="NCBI Taxonomy" id="4793"/>
    <lineage>
        <taxon>Eukaryota</taxon>
        <taxon>Sar</taxon>
        <taxon>Stramenopiles</taxon>
        <taxon>Oomycota</taxon>
        <taxon>Peronosporomycetes</taxon>
        <taxon>Peronosporales</taxon>
        <taxon>Peronosporaceae</taxon>
        <taxon>Phytophthora</taxon>
    </lineage>
</organism>
<feature type="region of interest" description="Disordered" evidence="3">
    <location>
        <begin position="268"/>
        <end position="332"/>
    </location>
</feature>
<dbReference type="InterPro" id="IPR045281">
    <property type="entry name" value="CONSTANS-like"/>
</dbReference>
<keyword evidence="2" id="KW-0539">Nucleus</keyword>
<feature type="compositionally biased region" description="Low complexity" evidence="3">
    <location>
        <begin position="42"/>
        <end position="56"/>
    </location>
</feature>
<evidence type="ECO:0000313" key="5">
    <source>
        <dbReference type="EMBL" id="KAK1929572.1"/>
    </source>
</evidence>
<dbReference type="Pfam" id="PF06203">
    <property type="entry name" value="CCT"/>
    <property type="match status" value="1"/>
</dbReference>
<dbReference type="PANTHER" id="PTHR31319">
    <property type="entry name" value="ZINC FINGER PROTEIN CONSTANS-LIKE 4"/>
    <property type="match status" value="1"/>
</dbReference>
<dbReference type="PANTHER" id="PTHR31319:SF77">
    <property type="entry name" value="ZINC FINGER PROTEIN CONSTANS-LIKE 4"/>
    <property type="match status" value="1"/>
</dbReference>
<evidence type="ECO:0000256" key="3">
    <source>
        <dbReference type="SAM" id="MobiDB-lite"/>
    </source>
</evidence>
<proteinExistence type="predicted"/>
<comment type="subcellular location">
    <subcellularLocation>
        <location evidence="1">Nucleus</location>
    </subcellularLocation>
</comment>
<evidence type="ECO:0000259" key="4">
    <source>
        <dbReference type="PROSITE" id="PS51017"/>
    </source>
</evidence>
<dbReference type="PROSITE" id="PS51017">
    <property type="entry name" value="CCT"/>
    <property type="match status" value="1"/>
</dbReference>